<accession>A0A1I4BGY3</accession>
<evidence type="ECO:0000313" key="1">
    <source>
        <dbReference type="EMBL" id="SFK67269.1"/>
    </source>
</evidence>
<dbReference type="EMBL" id="FOSJ01000070">
    <property type="protein sequence ID" value="SFK67269.1"/>
    <property type="molecule type" value="Genomic_DNA"/>
</dbReference>
<dbReference type="RefSeq" id="WP_091898635.1">
    <property type="nucleotide sequence ID" value="NZ_FOSJ01000070.1"/>
</dbReference>
<keyword evidence="2" id="KW-1185">Reference proteome</keyword>
<organism evidence="1 2">
    <name type="scientific">Marinilactibacillus piezotolerans</name>
    <dbReference type="NCBI Taxonomy" id="258723"/>
    <lineage>
        <taxon>Bacteria</taxon>
        <taxon>Bacillati</taxon>
        <taxon>Bacillota</taxon>
        <taxon>Bacilli</taxon>
        <taxon>Lactobacillales</taxon>
        <taxon>Carnobacteriaceae</taxon>
        <taxon>Marinilactibacillus</taxon>
    </lineage>
</organism>
<evidence type="ECO:0000313" key="2">
    <source>
        <dbReference type="Proteomes" id="UP000199589"/>
    </source>
</evidence>
<gene>
    <name evidence="1" type="ORF">SAMN04488569_10704</name>
</gene>
<dbReference type="AlphaFoldDB" id="A0A1I4BGY3"/>
<name>A0A1I4BGY3_9LACT</name>
<dbReference type="OrthoDB" id="9809073at2"/>
<proteinExistence type="predicted"/>
<dbReference type="Proteomes" id="UP000199589">
    <property type="component" value="Unassembled WGS sequence"/>
</dbReference>
<reference evidence="2" key="1">
    <citation type="submission" date="2016-10" db="EMBL/GenBank/DDBJ databases">
        <authorList>
            <person name="Varghese N."/>
            <person name="Submissions S."/>
        </authorList>
    </citation>
    <scope>NUCLEOTIDE SEQUENCE [LARGE SCALE GENOMIC DNA]</scope>
    <source>
        <strain evidence="2">DSM 16108</strain>
    </source>
</reference>
<protein>
    <submittedName>
        <fullName evidence="1">Uncharacterized protein</fullName>
    </submittedName>
</protein>
<sequence length="294" mass="33530">MEFNNKNFPYPVLTKNSDDYVNSEFSTVVDYELIDTKIKFKLNYLIENKELTDLLSEGKISVIYHIECPQTSFRKAIKVQSKYETHEINETFLNGKVEVSTFIAVTEPIVDYSNSSFNEMFRSYLFDFEIGSILAIGNQYNFLINKETEELVNVASIFKLVKNEQIQAIEYDASKDRILVYVPANSFVSYSILREIPTLQTVLSGLIIVPVLSSVLTEIASGKGSGYEDNLWYLSLEKQLKERFKTSLSVDDLSSYGRSMVHLAQELIGHPTTKGINTLKKDYTGENIKGDTYE</sequence>